<evidence type="ECO:0000256" key="1">
    <source>
        <dbReference type="SAM" id="Phobius"/>
    </source>
</evidence>
<keyword evidence="1" id="KW-0472">Membrane</keyword>
<protein>
    <submittedName>
        <fullName evidence="2">Uncharacterized protein</fullName>
    </submittedName>
</protein>
<organism evidence="2">
    <name type="scientific">Rhipicephalus zambeziensis</name>
    <dbReference type="NCBI Taxonomy" id="60191"/>
    <lineage>
        <taxon>Eukaryota</taxon>
        <taxon>Metazoa</taxon>
        <taxon>Ecdysozoa</taxon>
        <taxon>Arthropoda</taxon>
        <taxon>Chelicerata</taxon>
        <taxon>Arachnida</taxon>
        <taxon>Acari</taxon>
        <taxon>Parasitiformes</taxon>
        <taxon>Ixodida</taxon>
        <taxon>Ixodoidea</taxon>
        <taxon>Ixodidae</taxon>
        <taxon>Rhipicephalinae</taxon>
        <taxon>Rhipicephalus</taxon>
        <taxon>Rhipicephalus</taxon>
    </lineage>
</organism>
<evidence type="ECO:0000313" key="2">
    <source>
        <dbReference type="EMBL" id="MAA14318.1"/>
    </source>
</evidence>
<reference evidence="2" key="1">
    <citation type="journal article" date="2017" name="Parasit. Vectors">
        <title>Sialotranscriptomics of Rhipicephalus zambeziensis reveals intricate expression profiles of secretory proteins and suggests tight temporal transcriptional regulation during blood-feeding.</title>
        <authorList>
            <person name="de Castro M.H."/>
            <person name="de Klerk D."/>
            <person name="Pienaar R."/>
            <person name="Rees D.J.G."/>
            <person name="Mans B.J."/>
        </authorList>
    </citation>
    <scope>NUCLEOTIDE SEQUENCE</scope>
    <source>
        <tissue evidence="2">Salivary glands</tissue>
    </source>
</reference>
<name>A0A224Y9F1_9ACAR</name>
<feature type="transmembrane region" description="Helical" evidence="1">
    <location>
        <begin position="23"/>
        <end position="43"/>
    </location>
</feature>
<keyword evidence="1" id="KW-1133">Transmembrane helix</keyword>
<proteinExistence type="predicted"/>
<dbReference type="EMBL" id="GFPF01003172">
    <property type="protein sequence ID" value="MAA14318.1"/>
    <property type="molecule type" value="Transcribed_RNA"/>
</dbReference>
<dbReference type="AlphaFoldDB" id="A0A224Y9F1"/>
<accession>A0A224Y9F1</accession>
<keyword evidence="1" id="KW-0812">Transmembrane</keyword>
<sequence>MSSANGRQLTPCGVKHLCAFEVLHILFTINGNCTHFFLAVVAYRNVHHKILMMNFIKINKPRPTLPRHVAPCALSKSVLAWW</sequence>